<dbReference type="EMBL" id="CP118108">
    <property type="protein sequence ID" value="WDI02799.1"/>
    <property type="molecule type" value="Genomic_DNA"/>
</dbReference>
<dbReference type="PIRSF" id="PIRSF001296">
    <property type="entry name" value="K_ATPase_KdpC"/>
    <property type="match status" value="1"/>
</dbReference>
<dbReference type="NCBIfam" id="TIGR00681">
    <property type="entry name" value="kdpC"/>
    <property type="match status" value="1"/>
</dbReference>
<evidence type="ECO:0000256" key="1">
    <source>
        <dbReference type="ARBA" id="ARBA00022448"/>
    </source>
</evidence>
<evidence type="ECO:0000256" key="7">
    <source>
        <dbReference type="ARBA" id="ARBA00022958"/>
    </source>
</evidence>
<sequence>MQVWTISLRVSLALLLLLGLGYNLLVTGIAQFTMPHQANGSLIYNEQQEPIGSELIGQQFTEPAYFHGRVSSIEYNAAGSGSGNYAPSNPDLLARMEASIQEWQKENPEVPISQLPADLITNSGSGLDPHISPEAARVQIPRIHAETGISEEELMQMVDQHTKGRQFGFLGEPVVSVLELNLELQSKFTIQ</sequence>
<dbReference type="AlphaFoldDB" id="A0AAX3N305"/>
<comment type="subcellular location">
    <subcellularLocation>
        <location evidence="11">Cell membrane</location>
        <topology evidence="11">Single-pass membrane protein</topology>
    </subcellularLocation>
</comment>
<keyword evidence="15" id="KW-1185">Reference proteome</keyword>
<evidence type="ECO:0000256" key="9">
    <source>
        <dbReference type="ARBA" id="ARBA00023065"/>
    </source>
</evidence>
<comment type="function">
    <text evidence="11">Part of the high-affinity ATP-driven potassium transport (or Kdp) system, which catalyzes the hydrolysis of ATP coupled with the electrogenic transport of potassium into the cytoplasm. This subunit acts as a catalytic chaperone that increases the ATP-binding affinity of the ATP-hydrolyzing subunit KdpB by the formation of a transient KdpB/KdpC/ATP ternary complex.</text>
</comment>
<reference evidence="12 15" key="1">
    <citation type="submission" date="2023-02" db="EMBL/GenBank/DDBJ databases">
        <title>Pathogen: clinical or host-associated sample.</title>
        <authorList>
            <person name="Hergert J."/>
            <person name="Casey R."/>
            <person name="Wagner J."/>
            <person name="Young E.L."/>
            <person name="Oakeson K.F."/>
        </authorList>
    </citation>
    <scope>NUCLEOTIDE SEQUENCE</scope>
    <source>
        <strain evidence="13 15">2022CK-00829</strain>
        <strain evidence="12">2022CK-00830</strain>
    </source>
</reference>
<keyword evidence="9 11" id="KW-0406">Ion transport</keyword>
<dbReference type="NCBIfam" id="NF001454">
    <property type="entry name" value="PRK00315.1"/>
    <property type="match status" value="1"/>
</dbReference>
<proteinExistence type="inferred from homology"/>
<evidence type="ECO:0000313" key="12">
    <source>
        <dbReference type="EMBL" id="WDH83054.1"/>
    </source>
</evidence>
<dbReference type="Proteomes" id="UP001221519">
    <property type="component" value="Chromosome"/>
</dbReference>
<protein>
    <recommendedName>
        <fullName evidence="11">Potassium-transporting ATPase KdpC subunit</fullName>
    </recommendedName>
    <alternativeName>
        <fullName evidence="11">ATP phosphohydrolase [potassium-transporting] C chain</fullName>
    </alternativeName>
    <alternativeName>
        <fullName evidence="11">Potassium-binding and translocating subunit C</fullName>
    </alternativeName>
    <alternativeName>
        <fullName evidence="11">Potassium-translocating ATPase C chain</fullName>
    </alternativeName>
</protein>
<comment type="subunit">
    <text evidence="11">The system is composed of three essential subunits: KdpA, KdpB and KdpC.</text>
</comment>
<dbReference type="PANTHER" id="PTHR30042">
    <property type="entry name" value="POTASSIUM-TRANSPORTING ATPASE C CHAIN"/>
    <property type="match status" value="1"/>
</dbReference>
<accession>A0AAX3N305</accession>
<dbReference type="Proteomes" id="UP001220962">
    <property type="component" value="Chromosome"/>
</dbReference>
<evidence type="ECO:0000313" key="13">
    <source>
        <dbReference type="EMBL" id="WDI02799.1"/>
    </source>
</evidence>
<dbReference type="InterPro" id="IPR003820">
    <property type="entry name" value="KdpC"/>
</dbReference>
<keyword evidence="5 11" id="KW-0547">Nucleotide-binding</keyword>
<evidence type="ECO:0000256" key="5">
    <source>
        <dbReference type="ARBA" id="ARBA00022741"/>
    </source>
</evidence>
<evidence type="ECO:0000313" key="15">
    <source>
        <dbReference type="Proteomes" id="UP001221519"/>
    </source>
</evidence>
<comment type="similarity">
    <text evidence="11">Belongs to the KdpC family.</text>
</comment>
<evidence type="ECO:0000256" key="4">
    <source>
        <dbReference type="ARBA" id="ARBA00022692"/>
    </source>
</evidence>
<dbReference type="GO" id="GO:0005886">
    <property type="term" value="C:plasma membrane"/>
    <property type="evidence" value="ECO:0007669"/>
    <property type="project" value="UniProtKB-SubCell"/>
</dbReference>
<keyword evidence="4 11" id="KW-0812">Transmembrane</keyword>
<dbReference type="EMBL" id="CP118101">
    <property type="protein sequence ID" value="WDH83054.1"/>
    <property type="molecule type" value="Genomic_DNA"/>
</dbReference>
<name>A0AAX3N305_9BACL</name>
<dbReference type="GO" id="GO:0008556">
    <property type="term" value="F:P-type potassium transmembrane transporter activity"/>
    <property type="evidence" value="ECO:0007669"/>
    <property type="project" value="InterPro"/>
</dbReference>
<evidence type="ECO:0000256" key="10">
    <source>
        <dbReference type="ARBA" id="ARBA00023136"/>
    </source>
</evidence>
<evidence type="ECO:0000256" key="3">
    <source>
        <dbReference type="ARBA" id="ARBA00022538"/>
    </source>
</evidence>
<dbReference type="HAMAP" id="MF_00276">
    <property type="entry name" value="KdpC"/>
    <property type="match status" value="1"/>
</dbReference>
<keyword evidence="1 11" id="KW-0813">Transport</keyword>
<evidence type="ECO:0000256" key="2">
    <source>
        <dbReference type="ARBA" id="ARBA00022475"/>
    </source>
</evidence>
<evidence type="ECO:0000256" key="8">
    <source>
        <dbReference type="ARBA" id="ARBA00022989"/>
    </source>
</evidence>
<keyword evidence="7 11" id="KW-0630">Potassium</keyword>
<dbReference type="RefSeq" id="WP_047911431.1">
    <property type="nucleotide sequence ID" value="NZ_CP118101.1"/>
</dbReference>
<evidence type="ECO:0000256" key="11">
    <source>
        <dbReference type="HAMAP-Rule" id="MF_00276"/>
    </source>
</evidence>
<keyword evidence="3 11" id="KW-0633">Potassium transport</keyword>
<keyword evidence="10 11" id="KW-0472">Membrane</keyword>
<keyword evidence="2 11" id="KW-1003">Cell membrane</keyword>
<keyword evidence="8 11" id="KW-1133">Transmembrane helix</keyword>
<keyword evidence="6 11" id="KW-0067">ATP-binding</keyword>
<organism evidence="12 14">
    <name type="scientific">Paenibacillus urinalis</name>
    <dbReference type="NCBI Taxonomy" id="521520"/>
    <lineage>
        <taxon>Bacteria</taxon>
        <taxon>Bacillati</taxon>
        <taxon>Bacillota</taxon>
        <taxon>Bacilli</taxon>
        <taxon>Bacillales</taxon>
        <taxon>Paenibacillaceae</taxon>
        <taxon>Paenibacillus</taxon>
    </lineage>
</organism>
<dbReference type="Pfam" id="PF02669">
    <property type="entry name" value="KdpC"/>
    <property type="match status" value="1"/>
</dbReference>
<dbReference type="PANTHER" id="PTHR30042:SF2">
    <property type="entry name" value="POTASSIUM-TRANSPORTING ATPASE KDPC SUBUNIT"/>
    <property type="match status" value="1"/>
</dbReference>
<evidence type="ECO:0000256" key="6">
    <source>
        <dbReference type="ARBA" id="ARBA00022840"/>
    </source>
</evidence>
<gene>
    <name evidence="11 12" type="primary">kdpC</name>
    <name evidence="12" type="ORF">PUW23_02075</name>
    <name evidence="13" type="ORF">PUW25_02080</name>
</gene>
<dbReference type="GO" id="GO:0005524">
    <property type="term" value="F:ATP binding"/>
    <property type="evidence" value="ECO:0007669"/>
    <property type="project" value="UniProtKB-UniRule"/>
</dbReference>
<evidence type="ECO:0000313" key="14">
    <source>
        <dbReference type="Proteomes" id="UP001220962"/>
    </source>
</evidence>